<evidence type="ECO:0000256" key="2">
    <source>
        <dbReference type="ARBA" id="ARBA00022741"/>
    </source>
</evidence>
<keyword evidence="9" id="KW-1185">Reference proteome</keyword>
<organism evidence="8 9">
    <name type="scientific">Ridgeia piscesae</name>
    <name type="common">Tubeworm</name>
    <dbReference type="NCBI Taxonomy" id="27915"/>
    <lineage>
        <taxon>Eukaryota</taxon>
        <taxon>Metazoa</taxon>
        <taxon>Spiralia</taxon>
        <taxon>Lophotrochozoa</taxon>
        <taxon>Annelida</taxon>
        <taxon>Polychaeta</taxon>
        <taxon>Sedentaria</taxon>
        <taxon>Canalipalpata</taxon>
        <taxon>Sabellida</taxon>
        <taxon>Siboglinidae</taxon>
        <taxon>Ridgeia</taxon>
    </lineage>
</organism>
<evidence type="ECO:0000256" key="1">
    <source>
        <dbReference type="ARBA" id="ARBA00005732"/>
    </source>
</evidence>
<reference evidence="8" key="1">
    <citation type="journal article" date="2023" name="Mol. Biol. Evol.">
        <title>Third-Generation Sequencing Reveals the Adaptive Role of the Epigenome in Three Deep-Sea Polychaetes.</title>
        <authorList>
            <person name="Perez M."/>
            <person name="Aroh O."/>
            <person name="Sun Y."/>
            <person name="Lan Y."/>
            <person name="Juniper S.K."/>
            <person name="Young C.R."/>
            <person name="Angers B."/>
            <person name="Qian P.Y."/>
        </authorList>
    </citation>
    <scope>NUCLEOTIDE SEQUENCE</scope>
    <source>
        <strain evidence="8">R07B-5</strain>
    </source>
</reference>
<dbReference type="AlphaFoldDB" id="A0AAD9KVI2"/>
<dbReference type="Gene3D" id="3.40.50.300">
    <property type="entry name" value="P-loop containing nucleotide triphosphate hydrolases"/>
    <property type="match status" value="1"/>
</dbReference>
<dbReference type="HAMAP" id="MF_01389">
    <property type="entry name" value="UreG"/>
    <property type="match status" value="1"/>
</dbReference>
<feature type="region of interest" description="Disordered" evidence="6">
    <location>
        <begin position="21"/>
        <end position="61"/>
    </location>
</feature>
<proteinExistence type="inferred from homology"/>
<keyword evidence="5" id="KW-0143">Chaperone</keyword>
<name>A0AAD9KVI2_RIDPI</name>
<evidence type="ECO:0000256" key="4">
    <source>
        <dbReference type="ARBA" id="ARBA00023134"/>
    </source>
</evidence>
<sequence>MTDPGRVDDVHSCTFVQAGRTAEPKSHTHDHGHSHEHSHHHEHGHTHEAMESPGSYTERDPPVYRTDWKKRAFTVGIGGPVGSGKTAIVLALCQQLRESHKICVITNDIFTREDWEFLVRNKALPEERMRAVETGGCPHAAIREDYSLNLEEVKDLTRKFDPQMILIESGGDNLAANFSRELADYIIYVIDVAGGDKIPRKGGPGITQSDLLVINKTDLAEAVGADLEVMRRDAAVMRQEGPTVFTQAKHMVGIDTVAEHILRSHAAAVGAAL</sequence>
<evidence type="ECO:0000256" key="5">
    <source>
        <dbReference type="ARBA" id="ARBA00023186"/>
    </source>
</evidence>
<dbReference type="InterPro" id="IPR004400">
    <property type="entry name" value="UreG"/>
</dbReference>
<evidence type="ECO:0000256" key="3">
    <source>
        <dbReference type="ARBA" id="ARBA00022988"/>
    </source>
</evidence>
<dbReference type="InterPro" id="IPR003495">
    <property type="entry name" value="CobW/HypB/UreG_nucleotide-bd"/>
</dbReference>
<evidence type="ECO:0000313" key="9">
    <source>
        <dbReference type="Proteomes" id="UP001209878"/>
    </source>
</evidence>
<evidence type="ECO:0000313" key="8">
    <source>
        <dbReference type="EMBL" id="KAK2178429.1"/>
    </source>
</evidence>
<dbReference type="EMBL" id="JAODUO010000544">
    <property type="protein sequence ID" value="KAK2178429.1"/>
    <property type="molecule type" value="Genomic_DNA"/>
</dbReference>
<keyword evidence="3" id="KW-0996">Nickel insertion</keyword>
<feature type="domain" description="CobW/HypB/UreG nucleotide-binding" evidence="7">
    <location>
        <begin position="74"/>
        <end position="243"/>
    </location>
</feature>
<keyword evidence="4" id="KW-0342">GTP-binding</keyword>
<dbReference type="GO" id="GO:0005525">
    <property type="term" value="F:GTP binding"/>
    <property type="evidence" value="ECO:0007669"/>
    <property type="project" value="UniProtKB-KW"/>
</dbReference>
<gene>
    <name evidence="8" type="ORF">NP493_544g00036</name>
</gene>
<dbReference type="InterPro" id="IPR027417">
    <property type="entry name" value="P-loop_NTPase"/>
</dbReference>
<dbReference type="Proteomes" id="UP001209878">
    <property type="component" value="Unassembled WGS sequence"/>
</dbReference>
<dbReference type="NCBIfam" id="TIGR00101">
    <property type="entry name" value="ureG"/>
    <property type="match status" value="1"/>
</dbReference>
<dbReference type="Pfam" id="PF02492">
    <property type="entry name" value="cobW"/>
    <property type="match status" value="1"/>
</dbReference>
<dbReference type="FunFam" id="3.40.50.300:FF:000208">
    <property type="entry name" value="Urease accessory protein UreG"/>
    <property type="match status" value="1"/>
</dbReference>
<protein>
    <recommendedName>
        <fullName evidence="7">CobW/HypB/UreG nucleotide-binding domain-containing protein</fullName>
    </recommendedName>
</protein>
<accession>A0AAD9KVI2</accession>
<dbReference type="GO" id="GO:0003924">
    <property type="term" value="F:GTPase activity"/>
    <property type="evidence" value="ECO:0007669"/>
    <property type="project" value="InterPro"/>
</dbReference>
<evidence type="ECO:0000256" key="6">
    <source>
        <dbReference type="SAM" id="MobiDB-lite"/>
    </source>
</evidence>
<dbReference type="PANTHER" id="PTHR31715">
    <property type="entry name" value="UREASE ACCESSORY PROTEIN G"/>
    <property type="match status" value="1"/>
</dbReference>
<dbReference type="GO" id="GO:0016151">
    <property type="term" value="F:nickel cation binding"/>
    <property type="evidence" value="ECO:0007669"/>
    <property type="project" value="InterPro"/>
</dbReference>
<dbReference type="CDD" id="cd05540">
    <property type="entry name" value="UreG"/>
    <property type="match status" value="1"/>
</dbReference>
<comment type="caution">
    <text evidence="8">The sequence shown here is derived from an EMBL/GenBank/DDBJ whole genome shotgun (WGS) entry which is preliminary data.</text>
</comment>
<dbReference type="PANTHER" id="PTHR31715:SF0">
    <property type="entry name" value="UREASE ACCESSORY PROTEIN G"/>
    <property type="match status" value="1"/>
</dbReference>
<comment type="similarity">
    <text evidence="1">Belongs to the SIMIBI class G3E GTPase family. UreG subfamily.</text>
</comment>
<dbReference type="SUPFAM" id="SSF52540">
    <property type="entry name" value="P-loop containing nucleoside triphosphate hydrolases"/>
    <property type="match status" value="1"/>
</dbReference>
<dbReference type="GO" id="GO:0043419">
    <property type="term" value="P:urea catabolic process"/>
    <property type="evidence" value="ECO:0007669"/>
    <property type="project" value="InterPro"/>
</dbReference>
<evidence type="ECO:0000259" key="7">
    <source>
        <dbReference type="Pfam" id="PF02492"/>
    </source>
</evidence>
<feature type="compositionally biased region" description="Basic and acidic residues" evidence="6">
    <location>
        <begin position="22"/>
        <end position="35"/>
    </location>
</feature>
<keyword evidence="2" id="KW-0547">Nucleotide-binding</keyword>